<protein>
    <submittedName>
        <fullName evidence="2">Uncharacterized protein</fullName>
    </submittedName>
</protein>
<comment type="caution">
    <text evidence="2">The sequence shown here is derived from an EMBL/GenBank/DDBJ whole genome shotgun (WGS) entry which is preliminary data.</text>
</comment>
<name>A0AAP5EU46_9BURK</name>
<dbReference type="AlphaFoldDB" id="A0AAP5EU46"/>
<dbReference type="Proteomes" id="UP001209412">
    <property type="component" value="Unassembled WGS sequence"/>
</dbReference>
<dbReference type="RefSeq" id="WP_266242142.1">
    <property type="nucleotide sequence ID" value="NZ_JAMXWF010000069.1"/>
</dbReference>
<dbReference type="EMBL" id="JAPKHW010000069">
    <property type="protein sequence ID" value="MCX4152003.1"/>
    <property type="molecule type" value="Genomic_DNA"/>
</dbReference>
<evidence type="ECO:0000313" key="1">
    <source>
        <dbReference type="EMBL" id="MCX4152003.1"/>
    </source>
</evidence>
<organism evidence="2 4">
    <name type="scientific">Paraburkholderia madseniana</name>
    <dbReference type="NCBI Taxonomy" id="2599607"/>
    <lineage>
        <taxon>Bacteria</taxon>
        <taxon>Pseudomonadati</taxon>
        <taxon>Pseudomonadota</taxon>
        <taxon>Betaproteobacteria</taxon>
        <taxon>Burkholderiales</taxon>
        <taxon>Burkholderiaceae</taxon>
        <taxon>Paraburkholderia</taxon>
    </lineage>
</organism>
<reference evidence="2" key="1">
    <citation type="submission" date="2022-06" db="EMBL/GenBank/DDBJ databases">
        <title>PHB producers.</title>
        <authorList>
            <person name="Besaury L."/>
        </authorList>
    </citation>
    <scope>NUCLEOTIDE SEQUENCE</scope>
    <source>
        <strain evidence="2 3">SEWS6</strain>
    </source>
</reference>
<evidence type="ECO:0000313" key="2">
    <source>
        <dbReference type="EMBL" id="MDQ6413814.1"/>
    </source>
</evidence>
<gene>
    <name evidence="2" type="ORF">NIE36_42565</name>
    <name evidence="1" type="ORF">OSB80_42675</name>
</gene>
<evidence type="ECO:0000313" key="3">
    <source>
        <dbReference type="Proteomes" id="UP001209412"/>
    </source>
</evidence>
<sequence length="99" mass="11451">MGKIISLAAHRQRRNTKASNALNDVFNRSMLLAATALVRKHFPEVKLSDAWTYHFHEEHWEFHGPDDFCWHGSADGAYDARYHGWMAWLEKQGIALEAN</sequence>
<accession>A0AAP5EU46</accession>
<dbReference type="Proteomes" id="UP001242288">
    <property type="component" value="Unassembled WGS sequence"/>
</dbReference>
<keyword evidence="3" id="KW-1185">Reference proteome</keyword>
<dbReference type="EMBL" id="JAMXWF010000069">
    <property type="protein sequence ID" value="MDQ6413814.1"/>
    <property type="molecule type" value="Genomic_DNA"/>
</dbReference>
<evidence type="ECO:0000313" key="4">
    <source>
        <dbReference type="Proteomes" id="UP001242288"/>
    </source>
</evidence>
<proteinExistence type="predicted"/>